<name>A0A0J8U6X7_9MYCO</name>
<evidence type="ECO:0000313" key="2">
    <source>
        <dbReference type="Proteomes" id="UP000037594"/>
    </source>
</evidence>
<dbReference type="EMBL" id="LFOD01000023">
    <property type="protein sequence ID" value="KMV16180.1"/>
    <property type="molecule type" value="Genomic_DNA"/>
</dbReference>
<reference evidence="1 2" key="1">
    <citation type="submission" date="2015-06" db="EMBL/GenBank/DDBJ databases">
        <title>Genome sequence of Mycobacterium conceptionense strain MLE.</title>
        <authorList>
            <person name="Greninger A.L."/>
            <person name="Cunningham G."/>
            <person name="Chiu C.Y."/>
            <person name="Miller S."/>
        </authorList>
    </citation>
    <scope>NUCLEOTIDE SEQUENCE [LARGE SCALE GENOMIC DNA]</scope>
    <source>
        <strain evidence="1 2">MLE</strain>
    </source>
</reference>
<gene>
    <name evidence="1" type="ORF">ACT17_21855</name>
</gene>
<protein>
    <recommendedName>
        <fullName evidence="3">Cytidylate kinase</fullName>
    </recommendedName>
</protein>
<evidence type="ECO:0008006" key="3">
    <source>
        <dbReference type="Google" id="ProtNLM"/>
    </source>
</evidence>
<dbReference type="PATRIC" id="fig|451644.5.peg.4516"/>
<dbReference type="RefSeq" id="WP_019347035.1">
    <property type="nucleotide sequence ID" value="NZ_AGSZ01000487.1"/>
</dbReference>
<accession>A0A0J8U6X7</accession>
<organism evidence="1 2">
    <name type="scientific">Mycolicibacterium conceptionense</name>
    <dbReference type="NCBI Taxonomy" id="451644"/>
    <lineage>
        <taxon>Bacteria</taxon>
        <taxon>Bacillati</taxon>
        <taxon>Actinomycetota</taxon>
        <taxon>Actinomycetes</taxon>
        <taxon>Mycobacteriales</taxon>
        <taxon>Mycobacteriaceae</taxon>
        <taxon>Mycolicibacterium</taxon>
    </lineage>
</organism>
<comment type="caution">
    <text evidence="1">The sequence shown here is derived from an EMBL/GenBank/DDBJ whole genome shotgun (WGS) entry which is preliminary data.</text>
</comment>
<sequence>MPADVVILSGPPASGKTTVAEIVASTAVKPTVHMTTDQFYRAIRAGYIAPYLPEAQRQNEVVIDAIVAAVTVYARGGFDVVVDGIVGPWFLSPFREMAIGAGFALSYIVLRPALDTSLQRARTRSGDDLKDATAITGLHDAFNQLDDLEAHVIDNTVLDAAGTADQVRQAIASGAYRLV</sequence>
<dbReference type="Gene3D" id="3.40.50.300">
    <property type="entry name" value="P-loop containing nucleotide triphosphate hydrolases"/>
    <property type="match status" value="1"/>
</dbReference>
<proteinExistence type="predicted"/>
<evidence type="ECO:0000313" key="1">
    <source>
        <dbReference type="EMBL" id="KMV16180.1"/>
    </source>
</evidence>
<dbReference type="Pfam" id="PF13671">
    <property type="entry name" value="AAA_33"/>
    <property type="match status" value="1"/>
</dbReference>
<dbReference type="AlphaFoldDB" id="A0A0J8U6X7"/>
<dbReference type="Proteomes" id="UP000037594">
    <property type="component" value="Unassembled WGS sequence"/>
</dbReference>
<dbReference type="InterPro" id="IPR027417">
    <property type="entry name" value="P-loop_NTPase"/>
</dbReference>
<dbReference type="OrthoDB" id="1649389at2"/>
<dbReference type="SUPFAM" id="SSF52540">
    <property type="entry name" value="P-loop containing nucleoside triphosphate hydrolases"/>
    <property type="match status" value="1"/>
</dbReference>